<evidence type="ECO:0000313" key="11">
    <source>
        <dbReference type="EMBL" id="RQP25211.1"/>
    </source>
</evidence>
<evidence type="ECO:0000256" key="8">
    <source>
        <dbReference type="ARBA" id="ARBA00048617"/>
    </source>
</evidence>
<evidence type="ECO:0000313" key="12">
    <source>
        <dbReference type="Proteomes" id="UP000267464"/>
    </source>
</evidence>
<evidence type="ECO:0000256" key="3">
    <source>
        <dbReference type="ARBA" id="ARBA00013109"/>
    </source>
</evidence>
<dbReference type="Gene3D" id="3.40.50.10090">
    <property type="match status" value="2"/>
</dbReference>
<keyword evidence="5 9" id="KW-0627">Porphyrin biosynthesis</keyword>
<dbReference type="GO" id="GO:0004852">
    <property type="term" value="F:uroporphyrinogen-III synthase activity"/>
    <property type="evidence" value="ECO:0007669"/>
    <property type="project" value="UniProtKB-UniRule"/>
</dbReference>
<reference evidence="11 12" key="2">
    <citation type="submission" date="2018-12" db="EMBL/GenBank/DDBJ databases">
        <title>Rhizobacter gummiphilus sp. nov., a rubber-degrading bacterium isolated from the soil of a botanical garden in Japan.</title>
        <authorList>
            <person name="Shunsuke S.S."/>
        </authorList>
    </citation>
    <scope>NUCLEOTIDE SEQUENCE [LARGE SCALE GENOMIC DNA]</scope>
    <source>
        <strain evidence="11 12">S-16</strain>
    </source>
</reference>
<reference evidence="11 12" key="1">
    <citation type="submission" date="2018-08" db="EMBL/GenBank/DDBJ databases">
        <authorList>
            <person name="Khan S.A."/>
            <person name="Jeon C.O."/>
            <person name="Chun B.H."/>
            <person name="Jeong S.E."/>
        </authorList>
    </citation>
    <scope>NUCLEOTIDE SEQUENCE [LARGE SCALE GENOMIC DNA]</scope>
    <source>
        <strain evidence="11 12">S-16</strain>
    </source>
</reference>
<protein>
    <recommendedName>
        <fullName evidence="7 9">Uroporphyrinogen-III synthase</fullName>
        <ecNumber evidence="3 9">4.2.1.75</ecNumber>
    </recommendedName>
</protein>
<evidence type="ECO:0000256" key="1">
    <source>
        <dbReference type="ARBA" id="ARBA00004772"/>
    </source>
</evidence>
<evidence type="ECO:0000256" key="5">
    <source>
        <dbReference type="ARBA" id="ARBA00023244"/>
    </source>
</evidence>
<dbReference type="EC" id="4.2.1.75" evidence="3 9"/>
<accession>A0A3N7HW43</accession>
<dbReference type="OrthoDB" id="9787650at2"/>
<dbReference type="PANTHER" id="PTHR38042">
    <property type="entry name" value="UROPORPHYRINOGEN-III SYNTHASE, CHLOROPLASTIC"/>
    <property type="match status" value="1"/>
</dbReference>
<dbReference type="GO" id="GO:0006782">
    <property type="term" value="P:protoporphyrinogen IX biosynthetic process"/>
    <property type="evidence" value="ECO:0007669"/>
    <property type="project" value="UniProtKB-UniRule"/>
</dbReference>
<evidence type="ECO:0000256" key="9">
    <source>
        <dbReference type="RuleBase" id="RU366031"/>
    </source>
</evidence>
<comment type="pathway">
    <text evidence="1 9">Porphyrin-containing compound metabolism; protoporphyrin-IX biosynthesis; coproporphyrinogen-III from 5-aminolevulinate: step 3/4.</text>
</comment>
<dbReference type="InterPro" id="IPR003754">
    <property type="entry name" value="4pyrrol_synth_uPrphyn_synth"/>
</dbReference>
<dbReference type="RefSeq" id="WP_124540120.1">
    <property type="nucleotide sequence ID" value="NZ_QUSW01000002.1"/>
</dbReference>
<dbReference type="Proteomes" id="UP000267464">
    <property type="component" value="Unassembled WGS sequence"/>
</dbReference>
<keyword evidence="4 9" id="KW-0456">Lyase</keyword>
<evidence type="ECO:0000256" key="2">
    <source>
        <dbReference type="ARBA" id="ARBA00008133"/>
    </source>
</evidence>
<dbReference type="GO" id="GO:0006780">
    <property type="term" value="P:uroporphyrinogen III biosynthetic process"/>
    <property type="evidence" value="ECO:0007669"/>
    <property type="project" value="UniProtKB-UniRule"/>
</dbReference>
<evidence type="ECO:0000256" key="6">
    <source>
        <dbReference type="ARBA" id="ARBA00037589"/>
    </source>
</evidence>
<evidence type="ECO:0000256" key="4">
    <source>
        <dbReference type="ARBA" id="ARBA00023239"/>
    </source>
</evidence>
<dbReference type="CDD" id="cd06578">
    <property type="entry name" value="HemD"/>
    <property type="match status" value="1"/>
</dbReference>
<evidence type="ECO:0000256" key="7">
    <source>
        <dbReference type="ARBA" id="ARBA00040167"/>
    </source>
</evidence>
<comment type="similarity">
    <text evidence="2 9">Belongs to the uroporphyrinogen-III synthase family.</text>
</comment>
<comment type="catalytic activity">
    <reaction evidence="8 9">
        <text>hydroxymethylbilane = uroporphyrinogen III + H2O</text>
        <dbReference type="Rhea" id="RHEA:18965"/>
        <dbReference type="ChEBI" id="CHEBI:15377"/>
        <dbReference type="ChEBI" id="CHEBI:57308"/>
        <dbReference type="ChEBI" id="CHEBI:57845"/>
        <dbReference type="EC" id="4.2.1.75"/>
    </reaction>
</comment>
<dbReference type="SUPFAM" id="SSF69618">
    <property type="entry name" value="HemD-like"/>
    <property type="match status" value="1"/>
</dbReference>
<keyword evidence="12" id="KW-1185">Reference proteome</keyword>
<comment type="function">
    <text evidence="6 9">Catalyzes cyclization of the linear tetrapyrrole, hydroxymethylbilane, to the macrocyclic uroporphyrinogen III.</text>
</comment>
<dbReference type="UniPathway" id="UPA00251">
    <property type="reaction ID" value="UER00320"/>
</dbReference>
<dbReference type="EMBL" id="QUSW01000002">
    <property type="protein sequence ID" value="RQP25211.1"/>
    <property type="molecule type" value="Genomic_DNA"/>
</dbReference>
<organism evidence="11 12">
    <name type="scientific">Piscinibacter terrae</name>
    <dbReference type="NCBI Taxonomy" id="2496871"/>
    <lineage>
        <taxon>Bacteria</taxon>
        <taxon>Pseudomonadati</taxon>
        <taxon>Pseudomonadota</taxon>
        <taxon>Betaproteobacteria</taxon>
        <taxon>Burkholderiales</taxon>
        <taxon>Sphaerotilaceae</taxon>
        <taxon>Piscinibacter</taxon>
    </lineage>
</organism>
<evidence type="ECO:0000259" key="10">
    <source>
        <dbReference type="Pfam" id="PF02602"/>
    </source>
</evidence>
<dbReference type="AlphaFoldDB" id="A0A3N7HW43"/>
<name>A0A3N7HW43_9BURK</name>
<sequence>MRIIVTRPAAQAAVWVDKLQARGLDAVAMPLIGIQPAADREAVLDAWRGLPSRHLVVFVSPNAVEEFFACRPAGAPWPEQALAGSVGPGSTQALQSHGVPAASIAEPRDDAPQFDSEALWAQLAHRPWDGRSVLVVRGDGGREWLADTLKAHGAQVDFVAAYRRVPTVPDDALLAQAIESPSSHLWFFSSSEAVANLREARPALDWARSCAIATHPRIAQRARDCGFGVVHECPPTLDGVVACIQSLAS</sequence>
<feature type="domain" description="Tetrapyrrole biosynthesis uroporphyrinogen III synthase" evidence="10">
    <location>
        <begin position="15"/>
        <end position="240"/>
    </location>
</feature>
<gene>
    <name evidence="11" type="ORF">DZC73_10255</name>
</gene>
<comment type="caution">
    <text evidence="11">The sequence shown here is derived from an EMBL/GenBank/DDBJ whole genome shotgun (WGS) entry which is preliminary data.</text>
</comment>
<dbReference type="Pfam" id="PF02602">
    <property type="entry name" value="HEM4"/>
    <property type="match status" value="1"/>
</dbReference>
<dbReference type="PANTHER" id="PTHR38042:SF1">
    <property type="entry name" value="UROPORPHYRINOGEN-III SYNTHASE, CHLOROPLASTIC"/>
    <property type="match status" value="1"/>
</dbReference>
<dbReference type="InterPro" id="IPR039793">
    <property type="entry name" value="UROS/Hem4"/>
</dbReference>
<dbReference type="InterPro" id="IPR036108">
    <property type="entry name" value="4pyrrol_syn_uPrphyn_synt_sf"/>
</dbReference>
<proteinExistence type="inferred from homology"/>